<dbReference type="InterPro" id="IPR050155">
    <property type="entry name" value="HAD-like_hydrolase_sf"/>
</dbReference>
<dbReference type="InterPro" id="IPR036412">
    <property type="entry name" value="HAD-like_sf"/>
</dbReference>
<dbReference type="Pfam" id="PF13242">
    <property type="entry name" value="Hydrolase_like"/>
    <property type="match status" value="1"/>
</dbReference>
<dbReference type="Proteomes" id="UP000027931">
    <property type="component" value="Unassembled WGS sequence"/>
</dbReference>
<dbReference type="PANTHER" id="PTHR43434">
    <property type="entry name" value="PHOSPHOGLYCOLATE PHOSPHATASE"/>
    <property type="match status" value="1"/>
</dbReference>
<dbReference type="EMBL" id="JMIR01000026">
    <property type="protein sequence ID" value="KEO82181.1"/>
    <property type="molecule type" value="Genomic_DNA"/>
</dbReference>
<organism evidence="1 2">
    <name type="scientific">Tumebacillus flagellatus</name>
    <dbReference type="NCBI Taxonomy" id="1157490"/>
    <lineage>
        <taxon>Bacteria</taxon>
        <taxon>Bacillati</taxon>
        <taxon>Bacillota</taxon>
        <taxon>Bacilli</taxon>
        <taxon>Bacillales</taxon>
        <taxon>Alicyclobacillaceae</taxon>
        <taxon>Tumebacillus</taxon>
    </lineage>
</organism>
<dbReference type="GO" id="GO:0008967">
    <property type="term" value="F:phosphoglycolate phosphatase activity"/>
    <property type="evidence" value="ECO:0007669"/>
    <property type="project" value="TreeGrafter"/>
</dbReference>
<dbReference type="SFLD" id="SFLDG01129">
    <property type="entry name" value="C1.5:_HAD__Beta-PGM__Phosphata"/>
    <property type="match status" value="1"/>
</dbReference>
<dbReference type="Gene3D" id="1.10.150.240">
    <property type="entry name" value="Putative phosphatase, domain 2"/>
    <property type="match status" value="1"/>
</dbReference>
<dbReference type="SUPFAM" id="SSF56784">
    <property type="entry name" value="HAD-like"/>
    <property type="match status" value="1"/>
</dbReference>
<dbReference type="AlphaFoldDB" id="A0A074LJ30"/>
<dbReference type="eggNOG" id="COG0546">
    <property type="taxonomic scope" value="Bacteria"/>
</dbReference>
<dbReference type="InterPro" id="IPR023198">
    <property type="entry name" value="PGP-like_dom2"/>
</dbReference>
<comment type="caution">
    <text evidence="1">The sequence shown here is derived from an EMBL/GenBank/DDBJ whole genome shotgun (WGS) entry which is preliminary data.</text>
</comment>
<dbReference type="RefSeq" id="WP_038091039.1">
    <property type="nucleotide sequence ID" value="NZ_JMIR01000026.1"/>
</dbReference>
<dbReference type="STRING" id="1157490.EL26_16725"/>
<dbReference type="Gene3D" id="3.40.50.1000">
    <property type="entry name" value="HAD superfamily/HAD-like"/>
    <property type="match status" value="1"/>
</dbReference>
<dbReference type="SFLD" id="SFLDS00003">
    <property type="entry name" value="Haloacid_Dehalogenase"/>
    <property type="match status" value="1"/>
</dbReference>
<dbReference type="GO" id="GO:0006281">
    <property type="term" value="P:DNA repair"/>
    <property type="evidence" value="ECO:0007669"/>
    <property type="project" value="TreeGrafter"/>
</dbReference>
<gene>
    <name evidence="1" type="ORF">EL26_16725</name>
</gene>
<proteinExistence type="predicted"/>
<protein>
    <recommendedName>
        <fullName evidence="3">Haloacid dehalogenase</fullName>
    </recommendedName>
</protein>
<keyword evidence="2" id="KW-1185">Reference proteome</keyword>
<evidence type="ECO:0000313" key="1">
    <source>
        <dbReference type="EMBL" id="KEO82181.1"/>
    </source>
</evidence>
<reference evidence="1 2" key="1">
    <citation type="journal article" date="2013" name="Int. J. Syst. Evol. Microbiol.">
        <title>Tumebacillus flagellatus sp. nov., an alpha-amylase/pullulanase-producing bacterium isolated from cassava wastewater.</title>
        <authorList>
            <person name="Wang Q."/>
            <person name="Xie N."/>
            <person name="Qin Y."/>
            <person name="Shen N."/>
            <person name="Zhu J."/>
            <person name="Mi H."/>
            <person name="Huang R."/>
        </authorList>
    </citation>
    <scope>NUCLEOTIDE SEQUENCE [LARGE SCALE GENOMIC DNA]</scope>
    <source>
        <strain evidence="1 2">GST4</strain>
    </source>
</reference>
<dbReference type="PANTHER" id="PTHR43434:SF1">
    <property type="entry name" value="PHOSPHOGLYCOLATE PHOSPHATASE"/>
    <property type="match status" value="1"/>
</dbReference>
<sequence length="231" mass="25406">MKLLLLWDIDGTLIHCRGCGKRAMEQAFQQIYGVEDAFRGIGMAGGLDLHFLEAAFVKHGLQSAGPARLDEFLTRYYQELEREADTEDNILLPGVVSILERADAEPLWYNALGTGNLERGARIKLDVHGLNRYFPVGGFCEAPVDRAVMLQQGVDNAGSYYGTEFAPEQVVVLGDTDRDIRAARAIGARVVAVATGGCSYELLESLNPDLLLSDFSEPERLYGFLSKSCKL</sequence>
<dbReference type="GO" id="GO:0005829">
    <property type="term" value="C:cytosol"/>
    <property type="evidence" value="ECO:0007669"/>
    <property type="project" value="TreeGrafter"/>
</dbReference>
<name>A0A074LJ30_9BACL</name>
<dbReference type="InterPro" id="IPR023214">
    <property type="entry name" value="HAD_sf"/>
</dbReference>
<evidence type="ECO:0008006" key="3">
    <source>
        <dbReference type="Google" id="ProtNLM"/>
    </source>
</evidence>
<evidence type="ECO:0000313" key="2">
    <source>
        <dbReference type="Proteomes" id="UP000027931"/>
    </source>
</evidence>
<dbReference type="OrthoDB" id="9781769at2"/>
<accession>A0A074LJ30</accession>